<dbReference type="InterPro" id="IPR000674">
    <property type="entry name" value="Ald_Oxase/Xan_DH_a/b"/>
</dbReference>
<organism evidence="4 5">
    <name type="scientific">Dictyobacter halimunensis</name>
    <dbReference type="NCBI Taxonomy" id="3026934"/>
    <lineage>
        <taxon>Bacteria</taxon>
        <taxon>Bacillati</taxon>
        <taxon>Chloroflexota</taxon>
        <taxon>Ktedonobacteria</taxon>
        <taxon>Ktedonobacterales</taxon>
        <taxon>Dictyobacteraceae</taxon>
        <taxon>Dictyobacter</taxon>
    </lineage>
</organism>
<dbReference type="Pfam" id="PF20256">
    <property type="entry name" value="MoCoBD_2"/>
    <property type="match status" value="1"/>
</dbReference>
<evidence type="ECO:0000313" key="4">
    <source>
        <dbReference type="EMBL" id="GLV55381.1"/>
    </source>
</evidence>
<evidence type="ECO:0000256" key="2">
    <source>
        <dbReference type="ARBA" id="ARBA00023002"/>
    </source>
</evidence>
<dbReference type="SMART" id="SM01008">
    <property type="entry name" value="Ald_Xan_dh_C"/>
    <property type="match status" value="1"/>
</dbReference>
<proteinExistence type="predicted"/>
<dbReference type="InterPro" id="IPR037165">
    <property type="entry name" value="AldOxase/xan_DH_Mopterin-bd_sf"/>
</dbReference>
<dbReference type="SUPFAM" id="SSF56003">
    <property type="entry name" value="Molybdenum cofactor-binding domain"/>
    <property type="match status" value="1"/>
</dbReference>
<protein>
    <submittedName>
        <fullName evidence="4">Aldehyde dehydrogenase</fullName>
    </submittedName>
</protein>
<dbReference type="InterPro" id="IPR008274">
    <property type="entry name" value="AldOxase/xan_DH_MoCoBD1"/>
</dbReference>
<dbReference type="InterPro" id="IPR046867">
    <property type="entry name" value="AldOxase/xan_DH_MoCoBD2"/>
</dbReference>
<accession>A0ABQ6FMA7</accession>
<sequence>MSEHHALPAGLERRTEDYRLITGHAAYVDDVRLAAGRPAPLQMAVVRSPYAHARINSIQLDAARAVPGVVAAYAGDELVEHLPLMEFMFAQMASELKTPARHPLAVGKVRYVGDPVAVVLAEDIYAALDGRDLVEVDYEPLSSVTDPEQALAADAPLLYEELGSNVVLRSGTQGGDVAAAFAQADHTVTLRLENQRLAPASMEPRACLFDFDAEQQRLTAWLSSQSVFQARNTLARFLALPPEQIQVYNADVGGAFGAKTLFLGEEIITAVLAKQLARPVKWIEDRSENLQAHMHGRGQINYVAAACTSEGRLLGLRVCTIGDVGAFLYSIGPLLPLFSANMLSGAYQIPAIECQVASVLTNKVPTGAYRGAGRPEAAYIVERTIERVAHELHLDPVEVRRRNLIPSDAFPYRTAGGLVYDSGNYQVALDKALTLADYAGWRERQRHWRAQSSSKLLGIGVSTFIETTGGASRGQGPQEAATVRIQRDGTILVQSAVAHNGQGHFTTFAQIAAEAFGVPGSQVEVRLNDASLPGYSTGTNASRITQTSGSAIHLAAQKVRTKALQLASQVLEAAMDDLALEQGRIVVRGVPARAIELGELARMVEEQPDLIEREAPNPANNVPIEGLAAWHDFASTGTAIASGAHVAIVEIDSETGDLEILRYIAVDDAGHILNHYLTEAQVHGSLAQGIGQALFEGVVYNEDGQNLTGTFMDYAVPTAGQLPSFELDLVETPSPLNPLGAKGVGESGTIGAPPTIVNAALDALAPLGVKSIDMPLTPEKLWAVIRSAQHGTLQQPAPEPPAIFRP</sequence>
<reference evidence="4 5" key="1">
    <citation type="submission" date="2023-02" db="EMBL/GenBank/DDBJ databases">
        <title>Dictyobacter halimunensis sp. nov., a new member of the class Ktedonobacteria from forest soil in a geothermal area.</title>
        <authorList>
            <person name="Rachmania M.K."/>
            <person name="Ningsih F."/>
            <person name="Sakai Y."/>
            <person name="Yabe S."/>
            <person name="Yokota A."/>
            <person name="Sjamsuridzal W."/>
        </authorList>
    </citation>
    <scope>NUCLEOTIDE SEQUENCE [LARGE SCALE GENOMIC DNA]</scope>
    <source>
        <strain evidence="4 5">S3.2.2.5</strain>
    </source>
</reference>
<name>A0ABQ6FMA7_9CHLR</name>
<evidence type="ECO:0000256" key="1">
    <source>
        <dbReference type="ARBA" id="ARBA00022505"/>
    </source>
</evidence>
<dbReference type="Gene3D" id="3.90.1170.50">
    <property type="entry name" value="Aldehyde oxidase/xanthine dehydrogenase, a/b hammerhead"/>
    <property type="match status" value="1"/>
</dbReference>
<dbReference type="Gene3D" id="3.30.365.10">
    <property type="entry name" value="Aldehyde oxidase/xanthine dehydrogenase, molybdopterin binding domain"/>
    <property type="match status" value="4"/>
</dbReference>
<evidence type="ECO:0000259" key="3">
    <source>
        <dbReference type="SMART" id="SM01008"/>
    </source>
</evidence>
<dbReference type="InterPro" id="IPR036856">
    <property type="entry name" value="Ald_Oxase/Xan_DH_a/b_sf"/>
</dbReference>
<dbReference type="Pfam" id="PF01315">
    <property type="entry name" value="Ald_Xan_dh_C"/>
    <property type="match status" value="1"/>
</dbReference>
<dbReference type="SUPFAM" id="SSF54665">
    <property type="entry name" value="CO dehydrogenase molybdoprotein N-domain-like"/>
    <property type="match status" value="1"/>
</dbReference>
<dbReference type="PANTHER" id="PTHR11908">
    <property type="entry name" value="XANTHINE DEHYDROGENASE"/>
    <property type="match status" value="1"/>
</dbReference>
<dbReference type="PANTHER" id="PTHR11908:SF132">
    <property type="entry name" value="ALDEHYDE OXIDASE 1-RELATED"/>
    <property type="match status" value="1"/>
</dbReference>
<dbReference type="EMBL" id="BSRI01000001">
    <property type="protein sequence ID" value="GLV55381.1"/>
    <property type="molecule type" value="Genomic_DNA"/>
</dbReference>
<evidence type="ECO:0000313" key="5">
    <source>
        <dbReference type="Proteomes" id="UP001344906"/>
    </source>
</evidence>
<dbReference type="Proteomes" id="UP001344906">
    <property type="component" value="Unassembled WGS sequence"/>
</dbReference>
<dbReference type="RefSeq" id="WP_338249677.1">
    <property type="nucleotide sequence ID" value="NZ_BSRI01000001.1"/>
</dbReference>
<feature type="domain" description="Aldehyde oxidase/xanthine dehydrogenase a/b hammerhead" evidence="3">
    <location>
        <begin position="22"/>
        <end position="142"/>
    </location>
</feature>
<keyword evidence="5" id="KW-1185">Reference proteome</keyword>
<dbReference type="InterPro" id="IPR016208">
    <property type="entry name" value="Ald_Oxase/xanthine_DH-like"/>
</dbReference>
<gene>
    <name evidence="4" type="ORF">KDH_22280</name>
</gene>
<dbReference type="Pfam" id="PF02738">
    <property type="entry name" value="MoCoBD_1"/>
    <property type="match status" value="1"/>
</dbReference>
<keyword evidence="1" id="KW-0500">Molybdenum</keyword>
<comment type="caution">
    <text evidence="4">The sequence shown here is derived from an EMBL/GenBank/DDBJ whole genome shotgun (WGS) entry which is preliminary data.</text>
</comment>
<keyword evidence="2" id="KW-0560">Oxidoreductase</keyword>